<comment type="caution">
    <text evidence="3">The sequence shown here is derived from an EMBL/GenBank/DDBJ whole genome shotgun (WGS) entry which is preliminary data.</text>
</comment>
<evidence type="ECO:0000259" key="2">
    <source>
        <dbReference type="Pfam" id="PF07059"/>
    </source>
</evidence>
<reference evidence="3 4" key="1">
    <citation type="submission" date="2024-02" db="EMBL/GenBank/DDBJ databases">
        <authorList>
            <person name="Chen Y."/>
            <person name="Shah S."/>
            <person name="Dougan E. K."/>
            <person name="Thang M."/>
            <person name="Chan C."/>
        </authorList>
    </citation>
    <scope>NUCLEOTIDE SEQUENCE [LARGE SCALE GENOMIC DNA]</scope>
</reference>
<sequence>MPASSANASRSPKANGVISRSLKGQNDPSPGLRGGCSSREEPWLFRLRAVEYMKTRRKARTSEALYRCIGVEVLEAPCQLGSCLQGLYPETSCSGALPKVIVIHFQLPFQPGPIYGSHPEDSGCSVLILFQLKEPVVESPAVLLLQRFVADAHPKREGFGVSGALKVVGLLENLDDLNIPSAVRPVVRRFNGKPVLIEKESRHYRYGDALEITVDVRGFNPVARQLLYQLRGQLPKSIMQLGILVQGVEEFELPEGFLGLARLDGLDLVAGRAVSASSPGLSGPPHAFGPPHAVGPLRRVCGCCRRKKALL</sequence>
<feature type="compositionally biased region" description="Polar residues" evidence="1">
    <location>
        <begin position="1"/>
        <end position="12"/>
    </location>
</feature>
<dbReference type="PANTHER" id="PTHR31558">
    <property type="entry name" value="CW14 PROTEIN"/>
    <property type="match status" value="1"/>
</dbReference>
<dbReference type="Pfam" id="PF07059">
    <property type="entry name" value="EDR2_C"/>
    <property type="match status" value="1"/>
</dbReference>
<evidence type="ECO:0000313" key="4">
    <source>
        <dbReference type="Proteomes" id="UP001642464"/>
    </source>
</evidence>
<dbReference type="EMBL" id="CAXAMM010039995">
    <property type="protein sequence ID" value="CAK9090371.1"/>
    <property type="molecule type" value="Genomic_DNA"/>
</dbReference>
<proteinExistence type="predicted"/>
<accession>A0ABP0QTT6</accession>
<keyword evidence="4" id="KW-1185">Reference proteome</keyword>
<gene>
    <name evidence="3" type="ORF">SCF082_LOCUS42625</name>
</gene>
<dbReference type="PANTHER" id="PTHR31558:SF3">
    <property type="entry name" value="CW14 PROTEIN"/>
    <property type="match status" value="1"/>
</dbReference>
<evidence type="ECO:0000313" key="3">
    <source>
        <dbReference type="EMBL" id="CAK9090371.1"/>
    </source>
</evidence>
<evidence type="ECO:0000256" key="1">
    <source>
        <dbReference type="SAM" id="MobiDB-lite"/>
    </source>
</evidence>
<feature type="domain" description="Protein ENHANCED DISEASE RESISTANCE 2 C-terminal" evidence="2">
    <location>
        <begin position="42"/>
        <end position="267"/>
    </location>
</feature>
<name>A0ABP0QTT6_9DINO</name>
<feature type="region of interest" description="Disordered" evidence="1">
    <location>
        <begin position="1"/>
        <end position="36"/>
    </location>
</feature>
<organism evidence="3 4">
    <name type="scientific">Durusdinium trenchii</name>
    <dbReference type="NCBI Taxonomy" id="1381693"/>
    <lineage>
        <taxon>Eukaryota</taxon>
        <taxon>Sar</taxon>
        <taxon>Alveolata</taxon>
        <taxon>Dinophyceae</taxon>
        <taxon>Suessiales</taxon>
        <taxon>Symbiodiniaceae</taxon>
        <taxon>Durusdinium</taxon>
    </lineage>
</organism>
<dbReference type="InterPro" id="IPR009769">
    <property type="entry name" value="EDR2_C"/>
</dbReference>
<dbReference type="Proteomes" id="UP001642464">
    <property type="component" value="Unassembled WGS sequence"/>
</dbReference>
<protein>
    <recommendedName>
        <fullName evidence="2">Protein ENHANCED DISEASE RESISTANCE 2 C-terminal domain-containing protein</fullName>
    </recommendedName>
</protein>